<dbReference type="AlphaFoldDB" id="A0A9K3NYM0"/>
<sequence length="99" mass="11681">MEKVSNRSLLYVAHLAVPSSQVIVINANLGCACCRERFHKIMTRIKGLKEYTVDVRNSKVILRGNMKDNDILKIKTVKNRWLRHFLMGWITKSFPRFWF</sequence>
<evidence type="ECO:0000313" key="1">
    <source>
        <dbReference type="EMBL" id="KAF5816248.1"/>
    </source>
</evidence>
<comment type="caution">
    <text evidence="1">The sequence shown here is derived from an EMBL/GenBank/DDBJ whole genome shotgun (WGS) entry which is preliminary data.</text>
</comment>
<organism evidence="1 2">
    <name type="scientific">Helianthus annuus</name>
    <name type="common">Common sunflower</name>
    <dbReference type="NCBI Taxonomy" id="4232"/>
    <lineage>
        <taxon>Eukaryota</taxon>
        <taxon>Viridiplantae</taxon>
        <taxon>Streptophyta</taxon>
        <taxon>Embryophyta</taxon>
        <taxon>Tracheophyta</taxon>
        <taxon>Spermatophyta</taxon>
        <taxon>Magnoliopsida</taxon>
        <taxon>eudicotyledons</taxon>
        <taxon>Gunneridae</taxon>
        <taxon>Pentapetalae</taxon>
        <taxon>asterids</taxon>
        <taxon>campanulids</taxon>
        <taxon>Asterales</taxon>
        <taxon>Asteraceae</taxon>
        <taxon>Asteroideae</taxon>
        <taxon>Heliantheae alliance</taxon>
        <taxon>Heliantheae</taxon>
        <taxon>Helianthus</taxon>
    </lineage>
</organism>
<reference evidence="1" key="2">
    <citation type="submission" date="2020-06" db="EMBL/GenBank/DDBJ databases">
        <title>Helianthus annuus Genome sequencing and assembly Release 2.</title>
        <authorList>
            <person name="Gouzy J."/>
            <person name="Langlade N."/>
            <person name="Munos S."/>
        </authorList>
    </citation>
    <scope>NUCLEOTIDE SEQUENCE</scope>
    <source>
        <tissue evidence="1">Leaves</tissue>
    </source>
</reference>
<evidence type="ECO:0000313" key="2">
    <source>
        <dbReference type="Proteomes" id="UP000215914"/>
    </source>
</evidence>
<dbReference type="Gene3D" id="3.30.70.100">
    <property type="match status" value="1"/>
</dbReference>
<dbReference type="Gramene" id="mRNA:HanXRQr2_Chr03g0132241">
    <property type="protein sequence ID" value="mRNA:HanXRQr2_Chr03g0132241"/>
    <property type="gene ID" value="HanXRQr2_Chr03g0132241"/>
</dbReference>
<keyword evidence="2" id="KW-1185">Reference proteome</keyword>
<protein>
    <submittedName>
        <fullName evidence="1">Heavy metal-associated domain superfamily</fullName>
    </submittedName>
</protein>
<dbReference type="InterPro" id="IPR036163">
    <property type="entry name" value="HMA_dom_sf"/>
</dbReference>
<name>A0A9K3NYM0_HELAN</name>
<proteinExistence type="predicted"/>
<dbReference type="Proteomes" id="UP000215914">
    <property type="component" value="Unassembled WGS sequence"/>
</dbReference>
<gene>
    <name evidence="1" type="ORF">HanXRQr2_Chr03g0132241</name>
</gene>
<reference evidence="1" key="1">
    <citation type="journal article" date="2017" name="Nature">
        <title>The sunflower genome provides insights into oil metabolism, flowering and Asterid evolution.</title>
        <authorList>
            <person name="Badouin H."/>
            <person name="Gouzy J."/>
            <person name="Grassa C.J."/>
            <person name="Murat F."/>
            <person name="Staton S.E."/>
            <person name="Cottret L."/>
            <person name="Lelandais-Briere C."/>
            <person name="Owens G.L."/>
            <person name="Carrere S."/>
            <person name="Mayjonade B."/>
            <person name="Legrand L."/>
            <person name="Gill N."/>
            <person name="Kane N.C."/>
            <person name="Bowers J.E."/>
            <person name="Hubner S."/>
            <person name="Bellec A."/>
            <person name="Berard A."/>
            <person name="Berges H."/>
            <person name="Blanchet N."/>
            <person name="Boniface M.C."/>
            <person name="Brunel D."/>
            <person name="Catrice O."/>
            <person name="Chaidir N."/>
            <person name="Claudel C."/>
            <person name="Donnadieu C."/>
            <person name="Faraut T."/>
            <person name="Fievet G."/>
            <person name="Helmstetter N."/>
            <person name="King M."/>
            <person name="Knapp S.J."/>
            <person name="Lai Z."/>
            <person name="Le Paslier M.C."/>
            <person name="Lippi Y."/>
            <person name="Lorenzon L."/>
            <person name="Mandel J.R."/>
            <person name="Marage G."/>
            <person name="Marchand G."/>
            <person name="Marquand E."/>
            <person name="Bret-Mestries E."/>
            <person name="Morien E."/>
            <person name="Nambeesan S."/>
            <person name="Nguyen T."/>
            <person name="Pegot-Espagnet P."/>
            <person name="Pouilly N."/>
            <person name="Raftis F."/>
            <person name="Sallet E."/>
            <person name="Schiex T."/>
            <person name="Thomas J."/>
            <person name="Vandecasteele C."/>
            <person name="Vares D."/>
            <person name="Vear F."/>
            <person name="Vautrin S."/>
            <person name="Crespi M."/>
            <person name="Mangin B."/>
            <person name="Burke J.M."/>
            <person name="Salse J."/>
            <person name="Munos S."/>
            <person name="Vincourt P."/>
            <person name="Rieseberg L.H."/>
            <person name="Langlade N.B."/>
        </authorList>
    </citation>
    <scope>NUCLEOTIDE SEQUENCE</scope>
    <source>
        <tissue evidence="1">Leaves</tissue>
    </source>
</reference>
<accession>A0A9K3NYM0</accession>
<dbReference type="SUPFAM" id="SSF55008">
    <property type="entry name" value="HMA, heavy metal-associated domain"/>
    <property type="match status" value="1"/>
</dbReference>
<dbReference type="PROSITE" id="PS51257">
    <property type="entry name" value="PROKAR_LIPOPROTEIN"/>
    <property type="match status" value="1"/>
</dbReference>
<dbReference type="GO" id="GO:0046872">
    <property type="term" value="F:metal ion binding"/>
    <property type="evidence" value="ECO:0007669"/>
    <property type="project" value="InterPro"/>
</dbReference>
<dbReference type="EMBL" id="MNCJ02000318">
    <property type="protein sequence ID" value="KAF5816248.1"/>
    <property type="molecule type" value="Genomic_DNA"/>
</dbReference>